<evidence type="ECO:0000313" key="3">
    <source>
        <dbReference type="EMBL" id="MBA8793991.1"/>
    </source>
</evidence>
<dbReference type="Pfam" id="PF07332">
    <property type="entry name" value="Phage_holin_3_6"/>
    <property type="match status" value="1"/>
</dbReference>
<gene>
    <name evidence="3" type="ORF">FHX74_001596</name>
</gene>
<dbReference type="Proteomes" id="UP000523079">
    <property type="component" value="Unassembled WGS sequence"/>
</dbReference>
<proteinExistence type="predicted"/>
<keyword evidence="2" id="KW-0812">Transmembrane</keyword>
<organism evidence="3 4">
    <name type="scientific">Microlunatus kandeliicorticis</name>
    <dbReference type="NCBI Taxonomy" id="1759536"/>
    <lineage>
        <taxon>Bacteria</taxon>
        <taxon>Bacillati</taxon>
        <taxon>Actinomycetota</taxon>
        <taxon>Actinomycetes</taxon>
        <taxon>Propionibacteriales</taxon>
        <taxon>Propionibacteriaceae</taxon>
        <taxon>Microlunatus</taxon>
    </lineage>
</organism>
<evidence type="ECO:0000256" key="1">
    <source>
        <dbReference type="SAM" id="MobiDB-lite"/>
    </source>
</evidence>
<dbReference type="AlphaFoldDB" id="A0A7W3IRM0"/>
<sequence>MATTRSSDQTPGVGELVKDIQADIKQLVQNEVALAKAELVPSAKKAGVGAGLLGGAGYFGLCAAALLFIAGALAIGAWLNLPVALGFVIMAAVLLVVAAILGGIGFVSIKKVKGPARTIAQAKASVETVTTAIKSGTAAAKGPLPEGSGPRALGGRTTPARRAR</sequence>
<evidence type="ECO:0000256" key="2">
    <source>
        <dbReference type="SAM" id="Phobius"/>
    </source>
</evidence>
<feature type="transmembrane region" description="Helical" evidence="2">
    <location>
        <begin position="85"/>
        <end position="107"/>
    </location>
</feature>
<keyword evidence="2" id="KW-0472">Membrane</keyword>
<accession>A0A7W3IRM0</accession>
<name>A0A7W3IRM0_9ACTN</name>
<protein>
    <submittedName>
        <fullName evidence="3">Putative membrane protein YqjE</fullName>
    </submittedName>
</protein>
<dbReference type="RefSeq" id="WP_182559523.1">
    <property type="nucleotide sequence ID" value="NZ_JACGWT010000002.1"/>
</dbReference>
<keyword evidence="2" id="KW-1133">Transmembrane helix</keyword>
<dbReference type="InterPro" id="IPR009937">
    <property type="entry name" value="Phage_holin_3_6"/>
</dbReference>
<comment type="caution">
    <text evidence="3">The sequence shown here is derived from an EMBL/GenBank/DDBJ whole genome shotgun (WGS) entry which is preliminary data.</text>
</comment>
<feature type="region of interest" description="Disordered" evidence="1">
    <location>
        <begin position="137"/>
        <end position="164"/>
    </location>
</feature>
<feature type="transmembrane region" description="Helical" evidence="2">
    <location>
        <begin position="52"/>
        <end position="79"/>
    </location>
</feature>
<evidence type="ECO:0000313" key="4">
    <source>
        <dbReference type="Proteomes" id="UP000523079"/>
    </source>
</evidence>
<reference evidence="3 4" key="1">
    <citation type="submission" date="2020-07" db="EMBL/GenBank/DDBJ databases">
        <title>Sequencing the genomes of 1000 actinobacteria strains.</title>
        <authorList>
            <person name="Klenk H.-P."/>
        </authorList>
    </citation>
    <scope>NUCLEOTIDE SEQUENCE [LARGE SCALE GENOMIC DNA]</scope>
    <source>
        <strain evidence="3 4">DSM 100723</strain>
    </source>
</reference>
<dbReference type="EMBL" id="JACGWT010000002">
    <property type="protein sequence ID" value="MBA8793991.1"/>
    <property type="molecule type" value="Genomic_DNA"/>
</dbReference>
<keyword evidence="4" id="KW-1185">Reference proteome</keyword>